<evidence type="ECO:0000259" key="5">
    <source>
        <dbReference type="Pfam" id="PF24883"/>
    </source>
</evidence>
<dbReference type="EMBL" id="KI912109">
    <property type="protein sequence ID" value="ETS86911.1"/>
    <property type="molecule type" value="Genomic_DNA"/>
</dbReference>
<dbReference type="OMA" id="EWISPVP"/>
<dbReference type="Pfam" id="PF24883">
    <property type="entry name" value="NPHP3_N"/>
    <property type="match status" value="1"/>
</dbReference>
<accession>W3XNR9</accession>
<keyword evidence="1" id="KW-0677">Repeat</keyword>
<evidence type="ECO:0000313" key="6">
    <source>
        <dbReference type="EMBL" id="ETS86911.1"/>
    </source>
</evidence>
<dbReference type="HOGENOM" id="CLU_000288_34_23_1"/>
<dbReference type="Pfam" id="PF22939">
    <property type="entry name" value="WHD_GPIID"/>
    <property type="match status" value="1"/>
</dbReference>
<evidence type="ECO:0000256" key="1">
    <source>
        <dbReference type="ARBA" id="ARBA00022737"/>
    </source>
</evidence>
<dbReference type="InterPro" id="IPR027417">
    <property type="entry name" value="P-loop_NTPase"/>
</dbReference>
<dbReference type="InterPro" id="IPR002110">
    <property type="entry name" value="Ankyrin_rpt"/>
</dbReference>
<dbReference type="InParanoid" id="W3XNR9"/>
<organism evidence="6 7">
    <name type="scientific">Pestalotiopsis fici (strain W106-1 / CGMCC3.15140)</name>
    <dbReference type="NCBI Taxonomy" id="1229662"/>
    <lineage>
        <taxon>Eukaryota</taxon>
        <taxon>Fungi</taxon>
        <taxon>Dikarya</taxon>
        <taxon>Ascomycota</taxon>
        <taxon>Pezizomycotina</taxon>
        <taxon>Sordariomycetes</taxon>
        <taxon>Xylariomycetidae</taxon>
        <taxon>Amphisphaeriales</taxon>
        <taxon>Sporocadaceae</taxon>
        <taxon>Pestalotiopsis</taxon>
    </lineage>
</organism>
<dbReference type="RefSeq" id="XP_007827511.1">
    <property type="nucleotide sequence ID" value="XM_007829320.1"/>
</dbReference>
<feature type="coiled-coil region" evidence="3">
    <location>
        <begin position="24"/>
        <end position="97"/>
    </location>
</feature>
<evidence type="ECO:0000256" key="2">
    <source>
        <dbReference type="PROSITE-ProRule" id="PRU00023"/>
    </source>
</evidence>
<keyword evidence="7" id="KW-1185">Reference proteome</keyword>
<dbReference type="SUPFAM" id="SSF48403">
    <property type="entry name" value="Ankyrin repeat"/>
    <property type="match status" value="1"/>
</dbReference>
<dbReference type="InterPro" id="IPR036770">
    <property type="entry name" value="Ankyrin_rpt-contain_sf"/>
</dbReference>
<dbReference type="KEGG" id="pfy:PFICI_00739"/>
<feature type="domain" description="GPI inositol-deacylase winged helix" evidence="4">
    <location>
        <begin position="459"/>
        <end position="535"/>
    </location>
</feature>
<dbReference type="InterPro" id="IPR054471">
    <property type="entry name" value="GPIID_WHD"/>
</dbReference>
<proteinExistence type="predicted"/>
<dbReference type="SUPFAM" id="SSF52540">
    <property type="entry name" value="P-loop containing nucleoside triphosphate hydrolases"/>
    <property type="match status" value="1"/>
</dbReference>
<dbReference type="Gene3D" id="1.25.40.20">
    <property type="entry name" value="Ankyrin repeat-containing domain"/>
    <property type="match status" value="1"/>
</dbReference>
<evidence type="ECO:0000259" key="4">
    <source>
        <dbReference type="Pfam" id="PF22939"/>
    </source>
</evidence>
<protein>
    <submittedName>
        <fullName evidence="6">Uncharacterized protein</fullName>
    </submittedName>
</protein>
<dbReference type="GeneID" id="19265752"/>
<keyword evidence="2" id="KW-0040">ANK repeat</keyword>
<feature type="repeat" description="ANK" evidence="2">
    <location>
        <begin position="711"/>
        <end position="743"/>
    </location>
</feature>
<name>W3XNR9_PESFW</name>
<dbReference type="AlphaFoldDB" id="W3XNR9"/>
<evidence type="ECO:0000256" key="3">
    <source>
        <dbReference type="SAM" id="Coils"/>
    </source>
</evidence>
<evidence type="ECO:0000313" key="7">
    <source>
        <dbReference type="Proteomes" id="UP000030651"/>
    </source>
</evidence>
<dbReference type="Gene3D" id="3.40.50.300">
    <property type="entry name" value="P-loop containing nucleotide triphosphate hydrolases"/>
    <property type="match status" value="1"/>
</dbReference>
<dbReference type="InterPro" id="IPR056884">
    <property type="entry name" value="NPHP3-like_N"/>
</dbReference>
<dbReference type="Pfam" id="PF12796">
    <property type="entry name" value="Ank_2"/>
    <property type="match status" value="3"/>
</dbReference>
<dbReference type="PROSITE" id="PS50088">
    <property type="entry name" value="ANK_REPEAT"/>
    <property type="match status" value="1"/>
</dbReference>
<reference evidence="7" key="1">
    <citation type="journal article" date="2015" name="BMC Genomics">
        <title>Genomic and transcriptomic analysis of the endophytic fungus Pestalotiopsis fici reveals its lifestyle and high potential for synthesis of natural products.</title>
        <authorList>
            <person name="Wang X."/>
            <person name="Zhang X."/>
            <person name="Liu L."/>
            <person name="Xiang M."/>
            <person name="Wang W."/>
            <person name="Sun X."/>
            <person name="Che Y."/>
            <person name="Guo L."/>
            <person name="Liu G."/>
            <person name="Guo L."/>
            <person name="Wang C."/>
            <person name="Yin W.B."/>
            <person name="Stadler M."/>
            <person name="Zhang X."/>
            <person name="Liu X."/>
        </authorList>
    </citation>
    <scope>NUCLEOTIDE SEQUENCE [LARGE SCALE GENOMIC DNA]</scope>
    <source>
        <strain evidence="7">W106-1 / CGMCC3.15140</strain>
    </source>
</reference>
<dbReference type="PANTHER" id="PTHR10039">
    <property type="entry name" value="AMELOGENIN"/>
    <property type="match status" value="1"/>
</dbReference>
<keyword evidence="3" id="KW-0175">Coiled coil</keyword>
<sequence length="1044" mass="118482">MEALGGVASVIAVVDLSAKVLSLCSQYHEEVKNARSDIEELRKEVQNVQTQHERTKMLLEGRMGFVLETSRQLIEGHQGCKKQLEDLESKLAQNLQNQPGSTRMRRFGWRALKWPFAAKAVQETVQKLRVFQQDISKGLTIDQTVLELGDVERSFLEAISSIPYEKHHNSNSEKRTKGTCEWLLLHETFNEWRKSNSQVILWLQGQVGVGKTCLMSKVVDYMKGESGNLSQNEGVIFFYCDHQEERRRKPVSIFQCLLRQLLLFAKEDHPARKQLYNRWQGRETQQLGLDLEECQKYLSHLINDSAKTTVILDALDECEPSSRRYIIEGLKTLLEKCSKPLRILVSSRPERDIRDRLSSVSSIDVRAEYNEQDIKTFVKQEIVNHDNWSNMPPELQLIIERTIQGKSSGMFQWAALQVDQLLEQETISNIKDRLGRLPDTLKGTYDELFAAIRIRKGTDKWLAENALRWVMCAFAPLGREELLSAIRLNTEGDELVLLEKITEVQLLKLCNHMLVFDTERDVWRFAHFSVIEYLEDIGFGIRKSHSDVAKACLKLLNHTFINFEQQGDTSKVKNHTTVTDGIFETDHPIQVYSRHHWINHIQTQETSSEQERDDELKEQRIDNALTRQLQTFLGSFDNSSPQYRNWYDQVFEDRYFPRTSFLYIPGHCRTAPLRMISPESASILLACRFAVHKVLEDWWKADYDLWQTNHDGKNLLAVAAAGGSNSICKELLSRGINVESQKTNNAEALAEAYYYGHIDTLKLLITKQMVDPNVGIGLKGSILVMAAENRDLETTRFLLQEGQANVNMVVEHGRCGSALTAASRTFCLSIVRLLVQEGQADVNMVVEHGQYGSALAAASRSFGLRVVRFLVQECQADVNMILQHGRYGSALAAAAEAGSRRGSSKHVVEFLVREGQADVNMILQHGRYGSALAAAASRKNFKTVKFLVQEGHADVNLPLRCGKYGTALAKAAASGELKIVKFLVEECGAKINLPGNIRLRYGLECDAIHAARTAKEKSKDNGCLKFLEDWVARHPQEVETENQT</sequence>
<dbReference type="PANTHER" id="PTHR10039:SF16">
    <property type="entry name" value="GPI INOSITOL-DEACYLASE"/>
    <property type="match status" value="1"/>
</dbReference>
<feature type="domain" description="Nephrocystin 3-like N-terminal" evidence="5">
    <location>
        <begin position="178"/>
        <end position="348"/>
    </location>
</feature>
<dbReference type="SMART" id="SM00248">
    <property type="entry name" value="ANK"/>
    <property type="match status" value="8"/>
</dbReference>
<dbReference type="Proteomes" id="UP000030651">
    <property type="component" value="Unassembled WGS sequence"/>
</dbReference>
<dbReference type="eggNOG" id="KOG0504">
    <property type="taxonomic scope" value="Eukaryota"/>
</dbReference>
<dbReference type="OrthoDB" id="7464126at2759"/>
<gene>
    <name evidence="6" type="ORF">PFICI_00739</name>
</gene>